<dbReference type="VEuPathDB" id="FungiDB:C8Q69DRAFT_26707"/>
<dbReference type="Gene3D" id="3.30.428.10">
    <property type="entry name" value="HIT-like"/>
    <property type="match status" value="1"/>
</dbReference>
<feature type="domain" description="HIT" evidence="5">
    <location>
        <begin position="40"/>
        <end position="154"/>
    </location>
</feature>
<organism evidence="6 7">
    <name type="scientific">Byssochlamys spectabilis</name>
    <name type="common">Paecilomyces variotii</name>
    <dbReference type="NCBI Taxonomy" id="264951"/>
    <lineage>
        <taxon>Eukaryota</taxon>
        <taxon>Fungi</taxon>
        <taxon>Dikarya</taxon>
        <taxon>Ascomycota</taxon>
        <taxon>Pezizomycotina</taxon>
        <taxon>Eurotiomycetes</taxon>
        <taxon>Eurotiomycetidae</taxon>
        <taxon>Eurotiales</taxon>
        <taxon>Thermoascaceae</taxon>
        <taxon>Paecilomyces</taxon>
    </lineage>
</organism>
<gene>
    <name evidence="6" type="ORF">C8Q69DRAFT_26707</name>
</gene>
<feature type="region of interest" description="Disordered" evidence="4">
    <location>
        <begin position="28"/>
        <end position="50"/>
    </location>
</feature>
<name>A0A443I5U5_BYSSP</name>
<accession>A0A443I5U5</accession>
<feature type="compositionally biased region" description="Basic and acidic residues" evidence="4">
    <location>
        <begin position="200"/>
        <end position="213"/>
    </location>
</feature>
<dbReference type="Pfam" id="PF01230">
    <property type="entry name" value="HIT"/>
    <property type="match status" value="1"/>
</dbReference>
<dbReference type="InterPro" id="IPR001310">
    <property type="entry name" value="Histidine_triad_HIT"/>
</dbReference>
<dbReference type="AlphaFoldDB" id="A0A443I5U5"/>
<dbReference type="STRING" id="264951.A0A443I5U5"/>
<dbReference type="InterPro" id="IPR019808">
    <property type="entry name" value="Histidine_triad_CS"/>
</dbReference>
<dbReference type="PANTHER" id="PTHR46648">
    <property type="entry name" value="HIT FAMILY PROTEIN 1"/>
    <property type="match status" value="1"/>
</dbReference>
<dbReference type="InterPro" id="IPR011146">
    <property type="entry name" value="HIT-like"/>
</dbReference>
<dbReference type="SUPFAM" id="SSF54197">
    <property type="entry name" value="HIT-like"/>
    <property type="match status" value="1"/>
</dbReference>
<evidence type="ECO:0000256" key="2">
    <source>
        <dbReference type="PIRSR" id="PIRSR601310-3"/>
    </source>
</evidence>
<evidence type="ECO:0000313" key="7">
    <source>
        <dbReference type="Proteomes" id="UP000283841"/>
    </source>
</evidence>
<reference evidence="6 7" key="1">
    <citation type="journal article" date="2018" name="Front. Microbiol.">
        <title>Genomic and genetic insights into a cosmopolitan fungus, Paecilomyces variotii (Eurotiales).</title>
        <authorList>
            <person name="Urquhart A.S."/>
            <person name="Mondo S.J."/>
            <person name="Makela M.R."/>
            <person name="Hane J.K."/>
            <person name="Wiebenga A."/>
            <person name="He G."/>
            <person name="Mihaltcheva S."/>
            <person name="Pangilinan J."/>
            <person name="Lipzen A."/>
            <person name="Barry K."/>
            <person name="de Vries R.P."/>
            <person name="Grigoriev I.V."/>
            <person name="Idnurm A."/>
        </authorList>
    </citation>
    <scope>NUCLEOTIDE SEQUENCE [LARGE SCALE GENOMIC DNA]</scope>
    <source>
        <strain evidence="6 7">CBS 101075</strain>
    </source>
</reference>
<dbReference type="GO" id="GO:0003824">
    <property type="term" value="F:catalytic activity"/>
    <property type="evidence" value="ECO:0007669"/>
    <property type="project" value="InterPro"/>
</dbReference>
<feature type="active site" description="Tele-AMP-histidine intermediate" evidence="1">
    <location>
        <position position="141"/>
    </location>
</feature>
<dbReference type="EMBL" id="RCNU01000001">
    <property type="protein sequence ID" value="RWQ99469.1"/>
    <property type="molecule type" value="Genomic_DNA"/>
</dbReference>
<proteinExistence type="predicted"/>
<dbReference type="GeneID" id="39596034"/>
<evidence type="ECO:0000256" key="3">
    <source>
        <dbReference type="PROSITE-ProRule" id="PRU00464"/>
    </source>
</evidence>
<dbReference type="PRINTS" id="PR00332">
    <property type="entry name" value="HISTRIAD"/>
</dbReference>
<dbReference type="RefSeq" id="XP_028489114.1">
    <property type="nucleotide sequence ID" value="XM_028626757.1"/>
</dbReference>
<sequence>MISHPTTSSSCPFCKISSSYPPIAPSSFLSDRSSSSSSKTASPSTSSEGQAHLVLSTRHVLAFLDIMPLTRGHLLLITRGHHEKLGEVGVQDGQELGKWLPIISRVVTRTVLGKDAPESDMHWNVVQNNGARAAQLVPHVHFHVIPRPNTDVVPTGTKMSWVMFGRGQRDDLDDEEGEQLAQAMREELAREVIRIKESEGIDLDIDSKPEQKGRSQVKL</sequence>
<feature type="region of interest" description="Disordered" evidence="4">
    <location>
        <begin position="200"/>
        <end position="219"/>
    </location>
</feature>
<evidence type="ECO:0000256" key="4">
    <source>
        <dbReference type="SAM" id="MobiDB-lite"/>
    </source>
</evidence>
<comment type="caution">
    <text evidence="6">The sequence shown here is derived from an EMBL/GenBank/DDBJ whole genome shotgun (WGS) entry which is preliminary data.</text>
</comment>
<dbReference type="PROSITE" id="PS00892">
    <property type="entry name" value="HIT_1"/>
    <property type="match status" value="1"/>
</dbReference>
<dbReference type="Proteomes" id="UP000283841">
    <property type="component" value="Unassembled WGS sequence"/>
</dbReference>
<keyword evidence="7" id="KW-1185">Reference proteome</keyword>
<dbReference type="InterPro" id="IPR036265">
    <property type="entry name" value="HIT-like_sf"/>
</dbReference>
<feature type="short sequence motif" description="Histidine triad motif" evidence="2 3">
    <location>
        <begin position="139"/>
        <end position="143"/>
    </location>
</feature>
<feature type="compositionally biased region" description="Low complexity" evidence="4">
    <location>
        <begin position="28"/>
        <end position="47"/>
    </location>
</feature>
<protein>
    <submittedName>
        <fullName evidence="6">HIT domain protein</fullName>
    </submittedName>
</protein>
<evidence type="ECO:0000259" key="5">
    <source>
        <dbReference type="PROSITE" id="PS51084"/>
    </source>
</evidence>
<dbReference type="PANTHER" id="PTHR46648:SF2">
    <property type="entry name" value="HIT DOMAIN-CONTAINING PROTEIN"/>
    <property type="match status" value="1"/>
</dbReference>
<evidence type="ECO:0000313" key="6">
    <source>
        <dbReference type="EMBL" id="RWQ99469.1"/>
    </source>
</evidence>
<dbReference type="PROSITE" id="PS51084">
    <property type="entry name" value="HIT_2"/>
    <property type="match status" value="1"/>
</dbReference>
<dbReference type="GO" id="GO:0009117">
    <property type="term" value="P:nucleotide metabolic process"/>
    <property type="evidence" value="ECO:0007669"/>
    <property type="project" value="TreeGrafter"/>
</dbReference>
<evidence type="ECO:0000256" key="1">
    <source>
        <dbReference type="PIRSR" id="PIRSR601310-1"/>
    </source>
</evidence>